<proteinExistence type="predicted"/>
<evidence type="ECO:0000313" key="1">
    <source>
        <dbReference type="EMBL" id="GLS68073.1"/>
    </source>
</evidence>
<comment type="caution">
    <text evidence="1">The sequence shown here is derived from an EMBL/GenBank/DDBJ whole genome shotgun (WGS) entry which is preliminary data.</text>
</comment>
<protein>
    <submittedName>
        <fullName evidence="1">Uncharacterized protein</fullName>
    </submittedName>
</protein>
<reference evidence="2" key="1">
    <citation type="journal article" date="2019" name="Int. J. Syst. Evol. Microbiol.">
        <title>The Global Catalogue of Microorganisms (GCM) 10K type strain sequencing project: providing services to taxonomists for standard genome sequencing and annotation.</title>
        <authorList>
            <consortium name="The Broad Institute Genomics Platform"/>
            <consortium name="The Broad Institute Genome Sequencing Center for Infectious Disease"/>
            <person name="Wu L."/>
            <person name="Ma J."/>
        </authorList>
    </citation>
    <scope>NUCLEOTIDE SEQUENCE [LARGE SCALE GENOMIC DNA]</scope>
    <source>
        <strain evidence="2">NBRC 103632</strain>
    </source>
</reference>
<dbReference type="AlphaFoldDB" id="A0AA37TG26"/>
<evidence type="ECO:0000313" key="2">
    <source>
        <dbReference type="Proteomes" id="UP001157440"/>
    </source>
</evidence>
<name>A0AA37TG26_9HYPH</name>
<organism evidence="1 2">
    <name type="scientific">Methylobacterium tardum</name>
    <dbReference type="NCBI Taxonomy" id="374432"/>
    <lineage>
        <taxon>Bacteria</taxon>
        <taxon>Pseudomonadati</taxon>
        <taxon>Pseudomonadota</taxon>
        <taxon>Alphaproteobacteria</taxon>
        <taxon>Hyphomicrobiales</taxon>
        <taxon>Methylobacteriaceae</taxon>
        <taxon>Methylobacterium</taxon>
    </lineage>
</organism>
<keyword evidence="2" id="KW-1185">Reference proteome</keyword>
<dbReference type="Proteomes" id="UP001157440">
    <property type="component" value="Unassembled WGS sequence"/>
</dbReference>
<dbReference type="RefSeq" id="WP_283214902.1">
    <property type="nucleotide sequence ID" value="NZ_BPQZ01000033.1"/>
</dbReference>
<gene>
    <name evidence="1" type="ORF">GCM10007890_00840</name>
</gene>
<dbReference type="EMBL" id="BSPL01000002">
    <property type="protein sequence ID" value="GLS68073.1"/>
    <property type="molecule type" value="Genomic_DNA"/>
</dbReference>
<accession>A0AA37TG26</accession>
<sequence length="43" mass="4781">MTEQPAPQLVPTNDPPRIGEIRTLLGVSLRWDGSKWQKVTAHG</sequence>